<dbReference type="RefSeq" id="XP_069205825.1">
    <property type="nucleotide sequence ID" value="XM_069355984.1"/>
</dbReference>
<keyword evidence="3" id="KW-1185">Reference proteome</keyword>
<feature type="compositionally biased region" description="Basic and acidic residues" evidence="1">
    <location>
        <begin position="49"/>
        <end position="60"/>
    </location>
</feature>
<feature type="region of interest" description="Disordered" evidence="1">
    <location>
        <begin position="1"/>
        <end position="60"/>
    </location>
</feature>
<evidence type="ECO:0000256" key="1">
    <source>
        <dbReference type="SAM" id="MobiDB-lite"/>
    </source>
</evidence>
<evidence type="ECO:0000313" key="3">
    <source>
        <dbReference type="Proteomes" id="UP001565368"/>
    </source>
</evidence>
<dbReference type="GeneID" id="95988603"/>
<reference evidence="2 3" key="1">
    <citation type="submission" date="2023-08" db="EMBL/GenBank/DDBJ databases">
        <title>Annotated Genome Sequence of Vanrija albida AlHP1.</title>
        <authorList>
            <person name="Herzog R."/>
        </authorList>
    </citation>
    <scope>NUCLEOTIDE SEQUENCE [LARGE SCALE GENOMIC DNA]</scope>
    <source>
        <strain evidence="2 3">AlHP1</strain>
    </source>
</reference>
<name>A0ABR3PTW3_9TREE</name>
<gene>
    <name evidence="2" type="ORF">Q8F55_007560</name>
</gene>
<sequence length="175" mass="19397">MTAPHKDDALEFAGSAVAQPVPSFTAEDEADQTKPLSQAPPAVPVRSAESVKEDRAREDNNHTLLSMYKELVTNLKEVNTMLVEKNDTLIENNETLIKIYNNLRESYDVLRECGVAISRHNATFRERNVVLAESNVAYRETIALLREADRRSKAENTALGVEIGLLCGIMTVLGL</sequence>
<protein>
    <submittedName>
        <fullName evidence="2">Uncharacterized protein</fullName>
    </submittedName>
</protein>
<comment type="caution">
    <text evidence="2">The sequence shown here is derived from an EMBL/GenBank/DDBJ whole genome shotgun (WGS) entry which is preliminary data.</text>
</comment>
<proteinExistence type="predicted"/>
<dbReference type="Proteomes" id="UP001565368">
    <property type="component" value="Unassembled WGS sequence"/>
</dbReference>
<organism evidence="2 3">
    <name type="scientific">Vanrija albida</name>
    <dbReference type="NCBI Taxonomy" id="181172"/>
    <lineage>
        <taxon>Eukaryota</taxon>
        <taxon>Fungi</taxon>
        <taxon>Dikarya</taxon>
        <taxon>Basidiomycota</taxon>
        <taxon>Agaricomycotina</taxon>
        <taxon>Tremellomycetes</taxon>
        <taxon>Trichosporonales</taxon>
        <taxon>Trichosporonaceae</taxon>
        <taxon>Vanrija</taxon>
    </lineage>
</organism>
<dbReference type="EMBL" id="JBBXJM010000006">
    <property type="protein sequence ID" value="KAL1405881.1"/>
    <property type="molecule type" value="Genomic_DNA"/>
</dbReference>
<evidence type="ECO:0000313" key="2">
    <source>
        <dbReference type="EMBL" id="KAL1405881.1"/>
    </source>
</evidence>
<accession>A0ABR3PTW3</accession>